<dbReference type="InterPro" id="IPR014940">
    <property type="entry name" value="BAAT_C"/>
</dbReference>
<proteinExistence type="predicted"/>
<dbReference type="PANTHER" id="PTHR10824">
    <property type="entry name" value="ACYL-COENZYME A THIOESTERASE-RELATED"/>
    <property type="match status" value="1"/>
</dbReference>
<dbReference type="RefSeq" id="WP_196991366.1">
    <property type="nucleotide sequence ID" value="NZ_JADWYR010000002.1"/>
</dbReference>
<accession>A0A931GV09</accession>
<feature type="signal peptide" evidence="1">
    <location>
        <begin position="1"/>
        <end position="20"/>
    </location>
</feature>
<dbReference type="InterPro" id="IPR029058">
    <property type="entry name" value="AB_hydrolase_fold"/>
</dbReference>
<dbReference type="Gene3D" id="3.40.50.1820">
    <property type="entry name" value="alpha/beta hydrolase"/>
    <property type="match status" value="1"/>
</dbReference>
<dbReference type="GO" id="GO:0006637">
    <property type="term" value="P:acyl-CoA metabolic process"/>
    <property type="evidence" value="ECO:0007669"/>
    <property type="project" value="TreeGrafter"/>
</dbReference>
<evidence type="ECO:0000256" key="1">
    <source>
        <dbReference type="SAM" id="SignalP"/>
    </source>
</evidence>
<evidence type="ECO:0000259" key="2">
    <source>
        <dbReference type="Pfam" id="PF08840"/>
    </source>
</evidence>
<keyword evidence="3" id="KW-0378">Hydrolase</keyword>
<name>A0A931GV09_9BACT</name>
<reference evidence="3" key="1">
    <citation type="submission" date="2020-11" db="EMBL/GenBank/DDBJ databases">
        <title>Bacterial whole genome sequence for Panacibacter sp. DH6.</title>
        <authorList>
            <person name="Le V."/>
            <person name="Ko S."/>
            <person name="Ahn C.-Y."/>
            <person name="Oh H.-M."/>
        </authorList>
    </citation>
    <scope>NUCLEOTIDE SEQUENCE</scope>
    <source>
        <strain evidence="3">DH6</strain>
    </source>
</reference>
<gene>
    <name evidence="3" type="ORF">I5907_13625</name>
</gene>
<keyword evidence="4" id="KW-1185">Reference proteome</keyword>
<dbReference type="AlphaFoldDB" id="A0A931GV09"/>
<evidence type="ECO:0000313" key="3">
    <source>
        <dbReference type="EMBL" id="MBG9377276.1"/>
    </source>
</evidence>
<dbReference type="GO" id="GO:0047617">
    <property type="term" value="F:fatty acyl-CoA hydrolase activity"/>
    <property type="evidence" value="ECO:0007669"/>
    <property type="project" value="TreeGrafter"/>
</dbReference>
<dbReference type="SUPFAM" id="SSF53474">
    <property type="entry name" value="alpha/beta-Hydrolases"/>
    <property type="match status" value="1"/>
</dbReference>
<organism evidence="3 4">
    <name type="scientific">Panacibacter microcysteis</name>
    <dbReference type="NCBI Taxonomy" id="2793269"/>
    <lineage>
        <taxon>Bacteria</taxon>
        <taxon>Pseudomonadati</taxon>
        <taxon>Bacteroidota</taxon>
        <taxon>Chitinophagia</taxon>
        <taxon>Chitinophagales</taxon>
        <taxon>Chitinophagaceae</taxon>
        <taxon>Panacibacter</taxon>
    </lineage>
</organism>
<keyword evidence="1" id="KW-0732">Signal</keyword>
<dbReference type="Proteomes" id="UP000628448">
    <property type="component" value="Unassembled WGS sequence"/>
</dbReference>
<sequence length="293" mass="32606">MRIIFITSVAAIFCFIKAIAQNDTIPDSKYYPAKGNIQNVALILLGGSEGGLPNYYDIEKLTSLGYSCLTLGYFQTKNTPDRLEMIPVEYFEKAIVDLKSKPELKNKKIVVWGGSKGGELALLLASKYKQINGVIAAVPSSVVFQGLGGNPVSSWSENGKSIPFVPFAPFDYSKIVNNQYVEVYKLSLEQTEYVSKAEIEVENINGPVLLLAGKADSMWTSDQMSQMVMKRLDSNKFPHWHKLFSYDNAGHTLNDSYMIGGTKEGNKNARIDSEKRTLDFLRMLSEINASQKN</sequence>
<dbReference type="GO" id="GO:0006631">
    <property type="term" value="P:fatty acid metabolic process"/>
    <property type="evidence" value="ECO:0007669"/>
    <property type="project" value="TreeGrafter"/>
</dbReference>
<dbReference type="PANTHER" id="PTHR10824:SF4">
    <property type="entry name" value="ACYL-COENZYME A THIOESTERASE 1-LIKE"/>
    <property type="match status" value="1"/>
</dbReference>
<protein>
    <submittedName>
        <fullName evidence="3">Dienelactone hydrolase family protein</fullName>
    </submittedName>
</protein>
<feature type="chain" id="PRO_5036713446" evidence="1">
    <location>
        <begin position="21"/>
        <end position="293"/>
    </location>
</feature>
<feature type="domain" description="BAAT/Acyl-CoA thioester hydrolase C-terminal" evidence="2">
    <location>
        <begin position="86"/>
        <end position="257"/>
    </location>
</feature>
<evidence type="ECO:0000313" key="4">
    <source>
        <dbReference type="Proteomes" id="UP000628448"/>
    </source>
</evidence>
<dbReference type="Pfam" id="PF08840">
    <property type="entry name" value="BAAT_C"/>
    <property type="match status" value="1"/>
</dbReference>
<comment type="caution">
    <text evidence="3">The sequence shown here is derived from an EMBL/GenBank/DDBJ whole genome shotgun (WGS) entry which is preliminary data.</text>
</comment>
<dbReference type="EMBL" id="JADWYR010000002">
    <property type="protein sequence ID" value="MBG9377276.1"/>
    <property type="molecule type" value="Genomic_DNA"/>
</dbReference>